<accession>A0A6G8ASL2</accession>
<organism evidence="3 4">
    <name type="scientific">Vagococcus hydrophili</name>
    <dbReference type="NCBI Taxonomy" id="2714947"/>
    <lineage>
        <taxon>Bacteria</taxon>
        <taxon>Bacillati</taxon>
        <taxon>Bacillota</taxon>
        <taxon>Bacilli</taxon>
        <taxon>Lactobacillales</taxon>
        <taxon>Enterococcaceae</taxon>
        <taxon>Vagococcus</taxon>
    </lineage>
</organism>
<dbReference type="PANTHER" id="PTHR46558:SF13">
    <property type="entry name" value="HTH-TYPE TRANSCRIPTIONAL REGULATOR IMMR"/>
    <property type="match status" value="1"/>
</dbReference>
<protein>
    <submittedName>
        <fullName evidence="3">Helix-turn-helix transcriptional regulator</fullName>
    </submittedName>
</protein>
<name>A0A6G8ASL2_9ENTE</name>
<evidence type="ECO:0000259" key="2">
    <source>
        <dbReference type="PROSITE" id="PS50943"/>
    </source>
</evidence>
<reference evidence="3 4" key="1">
    <citation type="submission" date="2020-03" db="EMBL/GenBank/DDBJ databases">
        <title>Vagococcus sp. nov., isolated from beetles.</title>
        <authorList>
            <person name="Hyun D.-W."/>
            <person name="Bae J.-W."/>
        </authorList>
    </citation>
    <scope>NUCLEOTIDE SEQUENCE [LARGE SCALE GENOMIC DNA]</scope>
    <source>
        <strain evidence="3 4">HDW17B</strain>
    </source>
</reference>
<dbReference type="PANTHER" id="PTHR46558">
    <property type="entry name" value="TRACRIPTIONAL REGULATORY PROTEIN-RELATED-RELATED"/>
    <property type="match status" value="1"/>
</dbReference>
<dbReference type="AlphaFoldDB" id="A0A6G8ASL2"/>
<dbReference type="InterPro" id="IPR001387">
    <property type="entry name" value="Cro/C1-type_HTH"/>
</dbReference>
<dbReference type="GO" id="GO:0003677">
    <property type="term" value="F:DNA binding"/>
    <property type="evidence" value="ECO:0007669"/>
    <property type="project" value="UniProtKB-KW"/>
</dbReference>
<keyword evidence="1" id="KW-0238">DNA-binding</keyword>
<sequence length="231" mass="27262">MSFGQNVQFLRKMRKGMTQEELAEQLGVSRQTISKWELDNTFPEVDKIIEISKLFSCSIDQLVREDVTMIEEAYSNIRVKTLDSFSFVRYAVVSTDPESDAIIHLRDWAHRNEINNPEFIGWDFPWVSQEQINVHNMHGYEAACILPENFKKSCEELEMRNQKQQQYSIITIKEPFSAPFYLIPNAYKTLMMYLEINDYKQGKNKDIINCFEKIYEKEGITYMDVYISVED</sequence>
<dbReference type="KEGG" id="vhy:G7082_05135"/>
<gene>
    <name evidence="3" type="ORF">G7082_05135</name>
</gene>
<dbReference type="InterPro" id="IPR010982">
    <property type="entry name" value="Lambda_DNA-bd_dom_sf"/>
</dbReference>
<evidence type="ECO:0000313" key="4">
    <source>
        <dbReference type="Proteomes" id="UP000501747"/>
    </source>
</evidence>
<dbReference type="Proteomes" id="UP000501747">
    <property type="component" value="Chromosome"/>
</dbReference>
<dbReference type="PROSITE" id="PS50943">
    <property type="entry name" value="HTH_CROC1"/>
    <property type="match status" value="1"/>
</dbReference>
<dbReference type="CDD" id="cd00093">
    <property type="entry name" value="HTH_XRE"/>
    <property type="match status" value="1"/>
</dbReference>
<evidence type="ECO:0000256" key="1">
    <source>
        <dbReference type="ARBA" id="ARBA00023125"/>
    </source>
</evidence>
<dbReference type="EMBL" id="CP049887">
    <property type="protein sequence ID" value="QIL47959.1"/>
    <property type="molecule type" value="Genomic_DNA"/>
</dbReference>
<evidence type="ECO:0000313" key="3">
    <source>
        <dbReference type="EMBL" id="QIL47959.1"/>
    </source>
</evidence>
<keyword evidence="4" id="KW-1185">Reference proteome</keyword>
<feature type="domain" description="HTH cro/C1-type" evidence="2">
    <location>
        <begin position="7"/>
        <end position="62"/>
    </location>
</feature>
<dbReference type="SMART" id="SM00530">
    <property type="entry name" value="HTH_XRE"/>
    <property type="match status" value="1"/>
</dbReference>
<dbReference type="RefSeq" id="WP_166034124.1">
    <property type="nucleotide sequence ID" value="NZ_CP049887.1"/>
</dbReference>
<dbReference type="Gene3D" id="1.10.260.40">
    <property type="entry name" value="lambda repressor-like DNA-binding domains"/>
    <property type="match status" value="1"/>
</dbReference>
<dbReference type="SUPFAM" id="SSF47413">
    <property type="entry name" value="lambda repressor-like DNA-binding domains"/>
    <property type="match status" value="1"/>
</dbReference>
<dbReference type="Pfam" id="PF01381">
    <property type="entry name" value="HTH_3"/>
    <property type="match status" value="1"/>
</dbReference>
<proteinExistence type="predicted"/>